<evidence type="ECO:0000256" key="1">
    <source>
        <dbReference type="ARBA" id="ARBA00022741"/>
    </source>
</evidence>
<keyword evidence="2 6" id="KW-0067">ATP-binding</keyword>
<evidence type="ECO:0000313" key="7">
    <source>
        <dbReference type="Proteomes" id="UP000186594"/>
    </source>
</evidence>
<evidence type="ECO:0000259" key="4">
    <source>
        <dbReference type="SMART" id="SM00382"/>
    </source>
</evidence>
<protein>
    <submittedName>
        <fullName evidence="6">ATP-dependent Clp protease ATP-binding subunit ClpX</fullName>
    </submittedName>
</protein>
<organism evidence="6 7">
    <name type="scientific">Neolecta irregularis (strain DAH-3)</name>
    <dbReference type="NCBI Taxonomy" id="1198029"/>
    <lineage>
        <taxon>Eukaryota</taxon>
        <taxon>Fungi</taxon>
        <taxon>Dikarya</taxon>
        <taxon>Ascomycota</taxon>
        <taxon>Taphrinomycotina</taxon>
        <taxon>Neolectales</taxon>
        <taxon>Neolectaceae</taxon>
        <taxon>Neolecta</taxon>
    </lineage>
</organism>
<dbReference type="AlphaFoldDB" id="A0A1U7LLV0"/>
<accession>A0A1U7LLV0</accession>
<dbReference type="GO" id="GO:0005524">
    <property type="term" value="F:ATP binding"/>
    <property type="evidence" value="ECO:0007669"/>
    <property type="project" value="UniProtKB-KW"/>
</dbReference>
<evidence type="ECO:0000256" key="2">
    <source>
        <dbReference type="ARBA" id="ARBA00022840"/>
    </source>
</evidence>
<dbReference type="GO" id="GO:0140662">
    <property type="term" value="F:ATP-dependent protein folding chaperone"/>
    <property type="evidence" value="ECO:0007669"/>
    <property type="project" value="InterPro"/>
</dbReference>
<keyword evidence="1" id="KW-0547">Nucleotide-binding</keyword>
<keyword evidence="6" id="KW-0378">Hydrolase</keyword>
<dbReference type="InterPro" id="IPR019489">
    <property type="entry name" value="Clp_ATPase_C"/>
</dbReference>
<dbReference type="OMA" id="HRSDFTN"/>
<dbReference type="NCBIfam" id="TIGR00382">
    <property type="entry name" value="clpX"/>
    <property type="match status" value="1"/>
</dbReference>
<dbReference type="GO" id="GO:0016887">
    <property type="term" value="F:ATP hydrolysis activity"/>
    <property type="evidence" value="ECO:0007669"/>
    <property type="project" value="EnsemblFungi"/>
</dbReference>
<dbReference type="FunFam" id="1.10.8.60:FF:000138">
    <property type="entry name" value="ATP-dependent Clp protease ATP-binding subunit ClpX"/>
    <property type="match status" value="1"/>
</dbReference>
<dbReference type="STRING" id="1198029.A0A1U7LLV0"/>
<dbReference type="GO" id="GO:0008233">
    <property type="term" value="F:peptidase activity"/>
    <property type="evidence" value="ECO:0007669"/>
    <property type="project" value="UniProtKB-KW"/>
</dbReference>
<dbReference type="NCBIfam" id="NF003745">
    <property type="entry name" value="PRK05342.1"/>
    <property type="match status" value="1"/>
</dbReference>
<dbReference type="SUPFAM" id="SSF52540">
    <property type="entry name" value="P-loop containing nucleoside triphosphate hydrolases"/>
    <property type="match status" value="1"/>
</dbReference>
<name>A0A1U7LLV0_NEOID</name>
<dbReference type="SMART" id="SM01086">
    <property type="entry name" value="ClpB_D2-small"/>
    <property type="match status" value="1"/>
</dbReference>
<comment type="caution">
    <text evidence="6">The sequence shown here is derived from an EMBL/GenBank/DDBJ whole genome shotgun (WGS) entry which is preliminary data.</text>
</comment>
<dbReference type="SMART" id="SM00382">
    <property type="entry name" value="AAA"/>
    <property type="match status" value="1"/>
</dbReference>
<dbReference type="PANTHER" id="PTHR48102">
    <property type="entry name" value="ATP-DEPENDENT CLP PROTEASE ATP-BINDING SUBUNIT CLPX-LIKE, MITOCHONDRIAL-RELATED"/>
    <property type="match status" value="1"/>
</dbReference>
<dbReference type="GO" id="GO:0005759">
    <property type="term" value="C:mitochondrial matrix"/>
    <property type="evidence" value="ECO:0007669"/>
    <property type="project" value="EnsemblFungi"/>
</dbReference>
<dbReference type="OrthoDB" id="1721884at2759"/>
<dbReference type="Pfam" id="PF10431">
    <property type="entry name" value="ClpB_D2-small"/>
    <property type="match status" value="1"/>
</dbReference>
<sequence length="493" mass="54226">MIPRIFPSRLWSVRLRVYSSASTVSDFALPRSSKSNTATSAPLVTPRQLKHHLDQYVIGQDKSKKILSVAVYNHYLRIQHAIRNSIEEEDADAIEHQVLTDFPGQVGGTSGEFEDYRPGVSVVEPQSPIFEKSNVLLMGPTGTGKTLLAKTLAKVLNVPFSISDCTPLTQAGYVGEDAEICVHRLLQSCDWDVRGAEYGIIVLDECDKLARKPDNGASGKDVSGEGVQQALLKILEGTTLQIADKTHKNERPRVNIPSSPGPPPATRGDIHIIDTSNILFILSGAFIDLDKIVKQRLQKSTIGFNSGSSLFFSHASSSSSKPIPTQSSPPSEWLHYVEPVDIIQYGYIPELVGRIPIIAPLNDLTLHDLIRILSEPRNAIIKQYENLFELNNVEIKFTSSAIHQIATLAKKNATGARGLRRIMENVLEDAMFETPGSSVRYCLITGDVVRGEKKAIYFSRGQQHKFYGVIAIDEELFKEGKDPGKDGGLASAR</sequence>
<dbReference type="Proteomes" id="UP000186594">
    <property type="component" value="Unassembled WGS sequence"/>
</dbReference>
<dbReference type="PANTHER" id="PTHR48102:SF7">
    <property type="entry name" value="ATP-DEPENDENT CLP PROTEASE ATP-BINDING SUBUNIT CLPX-LIKE, MITOCHONDRIAL"/>
    <property type="match status" value="1"/>
</dbReference>
<dbReference type="InterPro" id="IPR003959">
    <property type="entry name" value="ATPase_AAA_core"/>
</dbReference>
<feature type="domain" description="AAA+ ATPase" evidence="4">
    <location>
        <begin position="131"/>
        <end position="297"/>
    </location>
</feature>
<dbReference type="GO" id="GO:0051082">
    <property type="term" value="F:unfolded protein binding"/>
    <property type="evidence" value="ECO:0007669"/>
    <property type="project" value="InterPro"/>
</dbReference>
<dbReference type="InterPro" id="IPR027417">
    <property type="entry name" value="P-loop_NTPase"/>
</dbReference>
<dbReference type="GO" id="GO:0030150">
    <property type="term" value="P:protein import into mitochondrial matrix"/>
    <property type="evidence" value="ECO:0007669"/>
    <property type="project" value="EnsemblFungi"/>
</dbReference>
<evidence type="ECO:0000313" key="6">
    <source>
        <dbReference type="EMBL" id="OLL23491.1"/>
    </source>
</evidence>
<dbReference type="GO" id="GO:0042026">
    <property type="term" value="P:protein refolding"/>
    <property type="evidence" value="ECO:0007669"/>
    <property type="project" value="EnsemblFungi"/>
</dbReference>
<keyword evidence="7" id="KW-1185">Reference proteome</keyword>
<evidence type="ECO:0000256" key="3">
    <source>
        <dbReference type="SAM" id="MobiDB-lite"/>
    </source>
</evidence>
<dbReference type="GO" id="GO:0051603">
    <property type="term" value="P:proteolysis involved in protein catabolic process"/>
    <property type="evidence" value="ECO:0007669"/>
    <property type="project" value="TreeGrafter"/>
</dbReference>
<dbReference type="Gene3D" id="1.10.8.60">
    <property type="match status" value="1"/>
</dbReference>
<dbReference type="Gene3D" id="3.40.50.300">
    <property type="entry name" value="P-loop containing nucleotide triphosphate hydrolases"/>
    <property type="match status" value="1"/>
</dbReference>
<feature type="region of interest" description="Disordered" evidence="3">
    <location>
        <begin position="246"/>
        <end position="267"/>
    </location>
</feature>
<proteinExistence type="predicted"/>
<dbReference type="InterPro" id="IPR004487">
    <property type="entry name" value="Clp_protease_ATP-bd_su_ClpX"/>
</dbReference>
<evidence type="ECO:0000259" key="5">
    <source>
        <dbReference type="SMART" id="SM01086"/>
    </source>
</evidence>
<dbReference type="InterPro" id="IPR003593">
    <property type="entry name" value="AAA+_ATPase"/>
</dbReference>
<gene>
    <name evidence="6" type="ORF">NEOLI_004809</name>
</gene>
<keyword evidence="6" id="KW-0645">Protease</keyword>
<dbReference type="Pfam" id="PF07724">
    <property type="entry name" value="AAA_2"/>
    <property type="match status" value="1"/>
</dbReference>
<dbReference type="EMBL" id="LXFE01001541">
    <property type="protein sequence ID" value="OLL23491.1"/>
    <property type="molecule type" value="Genomic_DNA"/>
</dbReference>
<dbReference type="InterPro" id="IPR050052">
    <property type="entry name" value="ATP-dep_Clp_protease_ClpX"/>
</dbReference>
<reference evidence="6 7" key="1">
    <citation type="submission" date="2016-04" db="EMBL/GenBank/DDBJ databases">
        <title>Evolutionary innovation and constraint leading to complex multicellularity in the Ascomycota.</title>
        <authorList>
            <person name="Cisse O."/>
            <person name="Nguyen A."/>
            <person name="Hewitt D.A."/>
            <person name="Jedd G."/>
            <person name="Stajich J.E."/>
        </authorList>
    </citation>
    <scope>NUCLEOTIDE SEQUENCE [LARGE SCALE GENOMIC DNA]</scope>
    <source>
        <strain evidence="6 7">DAH-3</strain>
    </source>
</reference>
<feature type="domain" description="Clp ATPase C-terminal" evidence="5">
    <location>
        <begin position="364"/>
        <end position="458"/>
    </location>
</feature>